<dbReference type="AlphaFoldDB" id="A0A2D4FPS8"/>
<proteinExistence type="predicted"/>
<accession>A0A2D4FPS8</accession>
<dbReference type="EMBL" id="IACJ01079330">
    <property type="protein sequence ID" value="LAA49482.1"/>
    <property type="molecule type" value="Transcribed_RNA"/>
</dbReference>
<sequence length="144" mass="16583">MILDVFVKGSQMLGTPVLLHDPRAIRLHLMINGLIFSRREEIMLSSLMASLSSPESHKTKHNTATTMLDNWYKVLMEYSIWFPPEIHGHRRLKTSIFCSSTHRSFLHKSGEFIALGCFCGRPDLTYQCSVMLICHESLFHPMVF</sequence>
<reference evidence="1" key="2">
    <citation type="submission" date="2017-11" db="EMBL/GenBank/DDBJ databases">
        <title>Coralsnake Venomics: Analyses of Venom Gland Transcriptomes and Proteomes of Six Brazilian Taxa.</title>
        <authorList>
            <person name="Aird S.D."/>
            <person name="Jorge da Silva N."/>
            <person name="Qiu L."/>
            <person name="Villar-Briones A."/>
            <person name="Aparecida-Saddi V."/>
            <person name="Campos-Telles M.P."/>
            <person name="Grau M."/>
            <person name="Mikheyev A.S."/>
        </authorList>
    </citation>
    <scope>NUCLEOTIDE SEQUENCE</scope>
    <source>
        <tissue evidence="1">Venom_gland</tissue>
    </source>
</reference>
<name>A0A2D4FPS8_MICCO</name>
<reference evidence="1" key="1">
    <citation type="submission" date="2017-07" db="EMBL/GenBank/DDBJ databases">
        <authorList>
            <person name="Mikheyev A."/>
            <person name="Grau M."/>
        </authorList>
    </citation>
    <scope>NUCLEOTIDE SEQUENCE</scope>
    <source>
        <tissue evidence="1">Venom_gland</tissue>
    </source>
</reference>
<protein>
    <submittedName>
        <fullName evidence="1">Uncharacterized protein</fullName>
    </submittedName>
</protein>
<evidence type="ECO:0000313" key="1">
    <source>
        <dbReference type="EMBL" id="LAA49482.1"/>
    </source>
</evidence>
<organism evidence="1">
    <name type="scientific">Micrurus corallinus</name>
    <name type="common">Brazilian coral snake</name>
    <dbReference type="NCBI Taxonomy" id="54390"/>
    <lineage>
        <taxon>Eukaryota</taxon>
        <taxon>Metazoa</taxon>
        <taxon>Chordata</taxon>
        <taxon>Craniata</taxon>
        <taxon>Vertebrata</taxon>
        <taxon>Euteleostomi</taxon>
        <taxon>Lepidosauria</taxon>
        <taxon>Squamata</taxon>
        <taxon>Bifurcata</taxon>
        <taxon>Unidentata</taxon>
        <taxon>Episquamata</taxon>
        <taxon>Toxicofera</taxon>
        <taxon>Serpentes</taxon>
        <taxon>Colubroidea</taxon>
        <taxon>Elapidae</taxon>
        <taxon>Elapinae</taxon>
        <taxon>Micrurus</taxon>
    </lineage>
</organism>